<dbReference type="PANTHER" id="PTHR48047:SF90">
    <property type="entry name" value="GLYCOSYLTRANSFERASE"/>
    <property type="match status" value="1"/>
</dbReference>
<evidence type="ECO:0000313" key="3">
    <source>
        <dbReference type="Proteomes" id="UP001231189"/>
    </source>
</evidence>
<dbReference type="EMBL" id="JAUUTY010000003">
    <property type="protein sequence ID" value="KAK1660567.1"/>
    <property type="molecule type" value="Genomic_DNA"/>
</dbReference>
<feature type="non-terminal residue" evidence="2">
    <location>
        <position position="1"/>
    </location>
</feature>
<dbReference type="GO" id="GO:0035251">
    <property type="term" value="F:UDP-glucosyltransferase activity"/>
    <property type="evidence" value="ECO:0007669"/>
    <property type="project" value="TreeGrafter"/>
</dbReference>
<name>A0AAD8SLK8_LOLMU</name>
<organism evidence="2 3">
    <name type="scientific">Lolium multiflorum</name>
    <name type="common">Italian ryegrass</name>
    <name type="synonym">Lolium perenne subsp. multiflorum</name>
    <dbReference type="NCBI Taxonomy" id="4521"/>
    <lineage>
        <taxon>Eukaryota</taxon>
        <taxon>Viridiplantae</taxon>
        <taxon>Streptophyta</taxon>
        <taxon>Embryophyta</taxon>
        <taxon>Tracheophyta</taxon>
        <taxon>Spermatophyta</taxon>
        <taxon>Magnoliopsida</taxon>
        <taxon>Liliopsida</taxon>
        <taxon>Poales</taxon>
        <taxon>Poaceae</taxon>
        <taxon>BOP clade</taxon>
        <taxon>Pooideae</taxon>
        <taxon>Poodae</taxon>
        <taxon>Poeae</taxon>
        <taxon>Poeae Chloroplast Group 2 (Poeae type)</taxon>
        <taxon>Loliodinae</taxon>
        <taxon>Loliinae</taxon>
        <taxon>Lolium</taxon>
    </lineage>
</organism>
<evidence type="ECO:0000256" key="1">
    <source>
        <dbReference type="ARBA" id="ARBA00009995"/>
    </source>
</evidence>
<comment type="caution">
    <text evidence="2">The sequence shown here is derived from an EMBL/GenBank/DDBJ whole genome shotgun (WGS) entry which is preliminary data.</text>
</comment>
<reference evidence="2" key="1">
    <citation type="submission" date="2023-07" db="EMBL/GenBank/DDBJ databases">
        <title>A chromosome-level genome assembly of Lolium multiflorum.</title>
        <authorList>
            <person name="Chen Y."/>
            <person name="Copetti D."/>
            <person name="Kolliker R."/>
            <person name="Studer B."/>
        </authorList>
    </citation>
    <scope>NUCLEOTIDE SEQUENCE</scope>
    <source>
        <strain evidence="2">02402/16</strain>
        <tissue evidence="2">Leaf</tissue>
    </source>
</reference>
<comment type="similarity">
    <text evidence="1">Belongs to the UDP-glycosyltransferase family.</text>
</comment>
<proteinExistence type="inferred from homology"/>
<evidence type="ECO:0000313" key="2">
    <source>
        <dbReference type="EMBL" id="KAK1660567.1"/>
    </source>
</evidence>
<dbReference type="AlphaFoldDB" id="A0AAD8SLK8"/>
<dbReference type="Proteomes" id="UP001231189">
    <property type="component" value="Unassembled WGS sequence"/>
</dbReference>
<keyword evidence="3" id="KW-1185">Reference proteome</keyword>
<accession>A0AAD8SLK8</accession>
<dbReference type="PANTHER" id="PTHR48047">
    <property type="entry name" value="GLYCOSYLTRANSFERASE"/>
    <property type="match status" value="1"/>
</dbReference>
<dbReference type="Gene3D" id="3.40.50.2000">
    <property type="entry name" value="Glycogen Phosphorylase B"/>
    <property type="match status" value="1"/>
</dbReference>
<dbReference type="SUPFAM" id="SSF53756">
    <property type="entry name" value="UDP-Glycosyltransferase/glycogen phosphorylase"/>
    <property type="match status" value="1"/>
</dbReference>
<sequence length="239" mass="25848">ARRRFYIVFFLRQGVVRYMFYLIEQGVLILPTALVPVGGTNRCQRGFASIFTWPRRKIPQIPHRRIDAQTARALAVAVVHAVAHTTPSPPSVVSTTLHHAVAVAVVCAQHLQAGLSSLRARRQVPCIAENGATPSRWCAAPSASAPARSRPQGVRPNAYRVCGWNATLDAISHGVPALTWPSFADQFSSERLLVDVLGVGVRSGVKVPAPGVVVAGECDANRESACARKMLPRFCTANR</sequence>
<protein>
    <submittedName>
        <fullName evidence="2">Uncharacterized protein</fullName>
    </submittedName>
</protein>
<gene>
    <name evidence="2" type="ORF">QYE76_048726</name>
</gene>